<keyword evidence="2 3" id="KW-0067">ATP-binding</keyword>
<evidence type="ECO:0000256" key="3">
    <source>
        <dbReference type="PROSITE-ProRule" id="PRU10141"/>
    </source>
</evidence>
<dbReference type="SUPFAM" id="SSF143791">
    <property type="entry name" value="DUSP-like"/>
    <property type="match status" value="1"/>
</dbReference>
<dbReference type="AlphaFoldDB" id="A0AAN0IRQ4"/>
<evidence type="ECO:0000259" key="6">
    <source>
        <dbReference type="PROSITE" id="PS51283"/>
    </source>
</evidence>
<dbReference type="SUPFAM" id="SSF56112">
    <property type="entry name" value="Protein kinase-like (PK-like)"/>
    <property type="match status" value="1"/>
</dbReference>
<evidence type="ECO:0000256" key="4">
    <source>
        <dbReference type="SAM" id="MobiDB-lite"/>
    </source>
</evidence>
<dbReference type="GeneID" id="105315033"/>
<dbReference type="PROSITE" id="PS50011">
    <property type="entry name" value="PROTEIN_KINASE_DOM"/>
    <property type="match status" value="1"/>
</dbReference>
<evidence type="ECO:0000313" key="7">
    <source>
        <dbReference type="EnsemblMetazoa" id="XP_011407831.1"/>
    </source>
</evidence>
<keyword evidence="1 3" id="KW-0547">Nucleotide-binding</keyword>
<dbReference type="PROSITE" id="PS51283">
    <property type="entry name" value="DUSP"/>
    <property type="match status" value="1"/>
</dbReference>
<dbReference type="PANTHER" id="PTHR44329:SF298">
    <property type="entry name" value="MIXED LINEAGE KINASE DOMAIN-LIKE PROTEIN"/>
    <property type="match status" value="1"/>
</dbReference>
<dbReference type="InterPro" id="IPR017441">
    <property type="entry name" value="Protein_kinase_ATP_BS"/>
</dbReference>
<evidence type="ECO:0000313" key="8">
    <source>
        <dbReference type="Proteomes" id="UP000007879"/>
    </source>
</evidence>
<accession>A0AAN0IRQ4</accession>
<dbReference type="InterPro" id="IPR051681">
    <property type="entry name" value="Ser/Thr_Kinases-Pseudokinases"/>
</dbReference>
<dbReference type="PANTHER" id="PTHR44329">
    <property type="entry name" value="SERINE/THREONINE-PROTEIN KINASE TNNI3K-RELATED"/>
    <property type="match status" value="1"/>
</dbReference>
<dbReference type="Gene3D" id="1.10.510.10">
    <property type="entry name" value="Transferase(Phosphotransferase) domain 1"/>
    <property type="match status" value="1"/>
</dbReference>
<dbReference type="Gene3D" id="3.30.2230.10">
    <property type="entry name" value="DUSP-like"/>
    <property type="match status" value="1"/>
</dbReference>
<evidence type="ECO:0000256" key="2">
    <source>
        <dbReference type="ARBA" id="ARBA00022840"/>
    </source>
</evidence>
<evidence type="ECO:0000259" key="5">
    <source>
        <dbReference type="PROSITE" id="PS50011"/>
    </source>
</evidence>
<dbReference type="RefSeq" id="XP_011407831.1">
    <property type="nucleotide sequence ID" value="XM_011409529.1"/>
</dbReference>
<dbReference type="Pfam" id="PF00069">
    <property type="entry name" value="Pkinase"/>
    <property type="match status" value="1"/>
</dbReference>
<dbReference type="GO" id="GO:0097527">
    <property type="term" value="P:necroptotic signaling pathway"/>
    <property type="evidence" value="ECO:0007669"/>
    <property type="project" value="TreeGrafter"/>
</dbReference>
<dbReference type="KEGG" id="aqu:105315033"/>
<name>A0AAN0IRQ4_AMPQE</name>
<dbReference type="PROSITE" id="PS00109">
    <property type="entry name" value="PROTEIN_KINASE_TYR"/>
    <property type="match status" value="1"/>
</dbReference>
<protein>
    <recommendedName>
        <fullName evidence="9">Protein kinase domain-containing protein</fullName>
    </recommendedName>
</protein>
<reference evidence="7" key="2">
    <citation type="submission" date="2024-06" db="UniProtKB">
        <authorList>
            <consortium name="EnsemblMetazoa"/>
        </authorList>
    </citation>
    <scope>IDENTIFICATION</scope>
</reference>
<feature type="compositionally biased region" description="Basic and acidic residues" evidence="4">
    <location>
        <begin position="307"/>
        <end position="319"/>
    </location>
</feature>
<keyword evidence="8" id="KW-1185">Reference proteome</keyword>
<feature type="binding site" evidence="3">
    <location>
        <position position="43"/>
    </location>
    <ligand>
        <name>ATP</name>
        <dbReference type="ChEBI" id="CHEBI:30616"/>
    </ligand>
</feature>
<sequence length="561" mass="64254">MDRAQLEPLLLPDLKETGKELGRGAYGVVTEVIVSGTTCAAKKLHDAIVQEDTLRRFGDEVLLHSQQRHPNIVQLIGVYYPPHSQLPMLVMEYLPLSLTQCLERAEELPLQMKYSILLDVAKGLCYLHGKRPPIVHRDLTANNVLLTSSYSAKISDLGVSRLADTFKDLTKAPGNAIVMPPEALKDNPVYDHKLDVFSYGCLILHVLTGQFPEPTNQFVRIPGKEHFMRVPEWKRRSNYIEDIPKENELLSLARDCLNDVPTDRPEMIESYPKVEKALSKYPKMKSRLVVEKELKDAVREKEKMEEKLVQEREEAERNNQEINDENAASKRENEILKNENEHFKADLRAMSSRITRLENALLLMEKEFKDCTEVLKETIRSKDEQLAKQEQDNMKLLEEKEMDLKAKHVKELSETKLDFESKLYEIKKEHKAKMLATTKDYEKQLSVCREECKERVAKVAKEFTSKTSETLESAVISKNELLSSFQSAPLASIPSCKAQVEIVLPYLRFKDEKIDEWCLVDTNWFSKWKKYIGLTLKPDCPASAGKTGPHPGPVNNACLFK</sequence>
<dbReference type="InterPro" id="IPR006615">
    <property type="entry name" value="Pept_C19_DUSP"/>
</dbReference>
<dbReference type="GO" id="GO:0004672">
    <property type="term" value="F:protein kinase activity"/>
    <property type="evidence" value="ECO:0007669"/>
    <property type="project" value="InterPro"/>
</dbReference>
<dbReference type="GO" id="GO:0004843">
    <property type="term" value="F:cysteine-type deubiquitinase activity"/>
    <property type="evidence" value="ECO:0007669"/>
    <property type="project" value="InterPro"/>
</dbReference>
<feature type="region of interest" description="Disordered" evidence="4">
    <location>
        <begin position="307"/>
        <end position="332"/>
    </location>
</feature>
<proteinExistence type="predicted"/>
<dbReference type="InterPro" id="IPR011009">
    <property type="entry name" value="Kinase-like_dom_sf"/>
</dbReference>
<dbReference type="InterPro" id="IPR008266">
    <property type="entry name" value="Tyr_kinase_AS"/>
</dbReference>
<dbReference type="GO" id="GO:0005524">
    <property type="term" value="F:ATP binding"/>
    <property type="evidence" value="ECO:0007669"/>
    <property type="project" value="UniProtKB-UniRule"/>
</dbReference>
<feature type="domain" description="DUSP" evidence="6">
    <location>
        <begin position="494"/>
        <end position="561"/>
    </location>
</feature>
<dbReference type="EnsemblMetazoa" id="XM_011409529.1">
    <property type="protein sequence ID" value="XP_011407831.1"/>
    <property type="gene ID" value="LOC105315033"/>
</dbReference>
<dbReference type="PROSITE" id="PS00107">
    <property type="entry name" value="PROTEIN_KINASE_ATP"/>
    <property type="match status" value="1"/>
</dbReference>
<reference evidence="8" key="1">
    <citation type="journal article" date="2010" name="Nature">
        <title>The Amphimedon queenslandica genome and the evolution of animal complexity.</title>
        <authorList>
            <person name="Srivastava M."/>
            <person name="Simakov O."/>
            <person name="Chapman J."/>
            <person name="Fahey B."/>
            <person name="Gauthier M.E."/>
            <person name="Mitros T."/>
            <person name="Richards G.S."/>
            <person name="Conaco C."/>
            <person name="Dacre M."/>
            <person name="Hellsten U."/>
            <person name="Larroux C."/>
            <person name="Putnam N.H."/>
            <person name="Stanke M."/>
            <person name="Adamska M."/>
            <person name="Darling A."/>
            <person name="Degnan S.M."/>
            <person name="Oakley T.H."/>
            <person name="Plachetzki D.C."/>
            <person name="Zhai Y."/>
            <person name="Adamski M."/>
            <person name="Calcino A."/>
            <person name="Cummins S.F."/>
            <person name="Goodstein D.M."/>
            <person name="Harris C."/>
            <person name="Jackson D.J."/>
            <person name="Leys S.P."/>
            <person name="Shu S."/>
            <person name="Woodcroft B.J."/>
            <person name="Vervoort M."/>
            <person name="Kosik K.S."/>
            <person name="Manning G."/>
            <person name="Degnan B.M."/>
            <person name="Rokhsar D.S."/>
        </authorList>
    </citation>
    <scope>NUCLEOTIDE SEQUENCE [LARGE SCALE GENOMIC DNA]</scope>
</reference>
<dbReference type="InterPro" id="IPR035927">
    <property type="entry name" value="DUSP-like_sf"/>
</dbReference>
<dbReference type="Proteomes" id="UP000007879">
    <property type="component" value="Unassembled WGS sequence"/>
</dbReference>
<dbReference type="InterPro" id="IPR000719">
    <property type="entry name" value="Prot_kinase_dom"/>
</dbReference>
<evidence type="ECO:0008006" key="9">
    <source>
        <dbReference type="Google" id="ProtNLM"/>
    </source>
</evidence>
<evidence type="ECO:0000256" key="1">
    <source>
        <dbReference type="ARBA" id="ARBA00022741"/>
    </source>
</evidence>
<feature type="domain" description="Protein kinase" evidence="5">
    <location>
        <begin position="15"/>
        <end position="274"/>
    </location>
</feature>
<organism evidence="7 8">
    <name type="scientific">Amphimedon queenslandica</name>
    <name type="common">Sponge</name>
    <dbReference type="NCBI Taxonomy" id="400682"/>
    <lineage>
        <taxon>Eukaryota</taxon>
        <taxon>Metazoa</taxon>
        <taxon>Porifera</taxon>
        <taxon>Demospongiae</taxon>
        <taxon>Heteroscleromorpha</taxon>
        <taxon>Haplosclerida</taxon>
        <taxon>Niphatidae</taxon>
        <taxon>Amphimedon</taxon>
    </lineage>
</organism>